<keyword evidence="6" id="KW-1185">Reference proteome</keyword>
<dbReference type="InterPro" id="IPR016163">
    <property type="entry name" value="Ald_DH_C"/>
</dbReference>
<evidence type="ECO:0000256" key="3">
    <source>
        <dbReference type="ARBA" id="ARBA00023027"/>
    </source>
</evidence>
<dbReference type="Gene3D" id="3.40.605.10">
    <property type="entry name" value="Aldehyde Dehydrogenase, Chain A, domain 1"/>
    <property type="match status" value="1"/>
</dbReference>
<dbReference type="Proteomes" id="UP001617689">
    <property type="component" value="Unassembled WGS sequence"/>
</dbReference>
<protein>
    <submittedName>
        <fullName evidence="5">Aldehyde dehydrogenase family protein</fullName>
    </submittedName>
</protein>
<dbReference type="InterPro" id="IPR016161">
    <property type="entry name" value="Ald_DH/histidinol_DH"/>
</dbReference>
<feature type="domain" description="Aldehyde dehydrogenase" evidence="4">
    <location>
        <begin position="179"/>
        <end position="430"/>
    </location>
</feature>
<dbReference type="SUPFAM" id="SSF53720">
    <property type="entry name" value="ALDH-like"/>
    <property type="match status" value="1"/>
</dbReference>
<organism evidence="5 6">
    <name type="scientific">Pectobacterium actinidiae</name>
    <dbReference type="NCBI Taxonomy" id="1507808"/>
    <lineage>
        <taxon>Bacteria</taxon>
        <taxon>Pseudomonadati</taxon>
        <taxon>Pseudomonadota</taxon>
        <taxon>Gammaproteobacteria</taxon>
        <taxon>Enterobacterales</taxon>
        <taxon>Pectobacteriaceae</taxon>
        <taxon>Pectobacterium</taxon>
    </lineage>
</organism>
<keyword evidence="3" id="KW-0520">NAD</keyword>
<dbReference type="EMBL" id="JBIXLL010000003">
    <property type="protein sequence ID" value="MFJ5429148.1"/>
    <property type="molecule type" value="Genomic_DNA"/>
</dbReference>
<dbReference type="InterPro" id="IPR016162">
    <property type="entry name" value="Ald_DH_N"/>
</dbReference>
<reference evidence="5 6" key="1">
    <citation type="submission" date="2024-10" db="EMBL/GenBank/DDBJ databases">
        <authorList>
            <person name="Lu C.-H."/>
        </authorList>
    </citation>
    <scope>NUCLEOTIDE SEQUENCE [LARGE SCALE GENOMIC DNA]</scope>
    <source>
        <strain evidence="5 6">22ZTDG03-2</strain>
    </source>
</reference>
<evidence type="ECO:0000256" key="1">
    <source>
        <dbReference type="ARBA" id="ARBA00009986"/>
    </source>
</evidence>
<dbReference type="Pfam" id="PF00171">
    <property type="entry name" value="Aldedh"/>
    <property type="match status" value="1"/>
</dbReference>
<dbReference type="InterPro" id="IPR015590">
    <property type="entry name" value="Aldehyde_DH_dom"/>
</dbReference>
<dbReference type="PANTHER" id="PTHR43720:SF2">
    <property type="entry name" value="2-AMINOMUCONIC SEMIALDEHYDE DEHYDROGENASE"/>
    <property type="match status" value="1"/>
</dbReference>
<gene>
    <name evidence="5" type="ORF">ACIPUP_08265</name>
</gene>
<evidence type="ECO:0000313" key="5">
    <source>
        <dbReference type="EMBL" id="MFJ5429148.1"/>
    </source>
</evidence>
<dbReference type="RefSeq" id="WP_400395317.1">
    <property type="nucleotide sequence ID" value="NZ_JBIXLL010000003.1"/>
</dbReference>
<dbReference type="Gene3D" id="3.40.309.10">
    <property type="entry name" value="Aldehyde Dehydrogenase, Chain A, domain 2"/>
    <property type="match status" value="1"/>
</dbReference>
<evidence type="ECO:0000313" key="6">
    <source>
        <dbReference type="Proteomes" id="UP001617689"/>
    </source>
</evidence>
<evidence type="ECO:0000256" key="2">
    <source>
        <dbReference type="ARBA" id="ARBA00023002"/>
    </source>
</evidence>
<accession>A0ABW8G902</accession>
<comment type="similarity">
    <text evidence="1">Belongs to the aldehyde dehydrogenase family.</text>
</comment>
<evidence type="ECO:0000259" key="4">
    <source>
        <dbReference type="Pfam" id="PF00171"/>
    </source>
</evidence>
<name>A0ABW8G902_9GAMM</name>
<proteinExistence type="inferred from homology"/>
<sequence length="469" mass="50988">MNDVSPSSHVVTPDKAITDYGIDASALGRRYVTQRRIWVNDLLDAPVADMGVAPPIYIHNTIDAMKSAPVLPLAEIHAAMTEAAERFQFGILEGLSPDEYCQRVHRTTGLPSNVIQEALASIANALRMMPETLDVGMPKGARWSWRDPDALAGCSLFSRKGDTFAVLAAGNGPGIHALWPQAVALGYRVLVRPSSREPFTAQRVVSALAMSGLENYVAFIPTDYRGADELVASTDFTLAYGGSEMVEKYRHHPTVRIQGPGRSKIVVGADADRDEAVALVAKSMTDLGGAACVSTSAVLVEGNVTDFCQRLRLALKHIPAHRLPLGSANTVEQLSRVLSNSVNHPFDAPRTPFGYLLQPAVIELSESDDPRLRQEFPFPCVFVAPYHATKSLSILAGSLAVSVFSRQRKLLRPVLDEPSISNVYIGAIPTTWMSSLVPHDDYLCTFLMCCRGVRVSSFWDDVTTTGEIQ</sequence>
<dbReference type="PANTHER" id="PTHR43720">
    <property type="entry name" value="2-AMINOMUCONIC SEMIALDEHYDE DEHYDROGENASE"/>
    <property type="match status" value="1"/>
</dbReference>
<comment type="caution">
    <text evidence="5">The sequence shown here is derived from an EMBL/GenBank/DDBJ whole genome shotgun (WGS) entry which is preliminary data.</text>
</comment>
<keyword evidence="2" id="KW-0560">Oxidoreductase</keyword>